<evidence type="ECO:0000256" key="2">
    <source>
        <dbReference type="ARBA" id="ARBA00009692"/>
    </source>
</evidence>
<dbReference type="SUPFAM" id="SSF55031">
    <property type="entry name" value="Bacterial exopeptidase dimerisation domain"/>
    <property type="match status" value="1"/>
</dbReference>
<accession>A0ABQ0AKD9</accession>
<dbReference type="NCBIfam" id="NF009920">
    <property type="entry name" value="PRK13381.1"/>
    <property type="match status" value="1"/>
</dbReference>
<dbReference type="InterPro" id="IPR002933">
    <property type="entry name" value="Peptidase_M20"/>
</dbReference>
<dbReference type="Gene3D" id="3.40.630.10">
    <property type="entry name" value="Zn peptidases"/>
    <property type="match status" value="1"/>
</dbReference>
<comment type="caution">
    <text evidence="10">The sequence shown here is derived from an EMBL/GenBank/DDBJ whole genome shotgun (WGS) entry which is preliminary data.</text>
</comment>
<dbReference type="PANTHER" id="PTHR42994">
    <property type="entry name" value="PEPTIDASE T"/>
    <property type="match status" value="1"/>
</dbReference>
<evidence type="ECO:0000256" key="6">
    <source>
        <dbReference type="ARBA" id="ARBA00022833"/>
    </source>
</evidence>
<evidence type="ECO:0000313" key="11">
    <source>
        <dbReference type="Proteomes" id="UP001441944"/>
    </source>
</evidence>
<dbReference type="PANTHER" id="PTHR42994:SF1">
    <property type="entry name" value="PEPTIDASE T"/>
    <property type="match status" value="1"/>
</dbReference>
<evidence type="ECO:0000256" key="8">
    <source>
        <dbReference type="NCBIfam" id="TIGR01882"/>
    </source>
</evidence>
<proteinExistence type="inferred from homology"/>
<evidence type="ECO:0000256" key="5">
    <source>
        <dbReference type="ARBA" id="ARBA00022801"/>
    </source>
</evidence>
<keyword evidence="7" id="KW-0482">Metalloprotease</keyword>
<dbReference type="NCBIfam" id="NF003976">
    <property type="entry name" value="PRK05469.1"/>
    <property type="match status" value="1"/>
</dbReference>
<evidence type="ECO:0000256" key="3">
    <source>
        <dbReference type="ARBA" id="ARBA00022670"/>
    </source>
</evidence>
<name>A0ABQ0AKD9_9RHOB</name>
<dbReference type="InterPro" id="IPR011650">
    <property type="entry name" value="Peptidase_M20_dimer"/>
</dbReference>
<evidence type="ECO:0000256" key="7">
    <source>
        <dbReference type="ARBA" id="ARBA00023049"/>
    </source>
</evidence>
<dbReference type="CDD" id="cd03892">
    <property type="entry name" value="M20_peptT"/>
    <property type="match status" value="1"/>
</dbReference>
<keyword evidence="5" id="KW-0378">Hydrolase</keyword>
<evidence type="ECO:0000256" key="1">
    <source>
        <dbReference type="ARBA" id="ARBA00001947"/>
    </source>
</evidence>
<protein>
    <recommendedName>
        <fullName evidence="8">Peptidase T</fullName>
        <ecNumber evidence="8">3.4.11.4</ecNumber>
    </recommendedName>
</protein>
<dbReference type="NCBIfam" id="TIGR01882">
    <property type="entry name" value="peptidase-T"/>
    <property type="match status" value="1"/>
</dbReference>
<keyword evidence="11" id="KW-1185">Reference proteome</keyword>
<dbReference type="EMBL" id="BAABWU010000005">
    <property type="protein sequence ID" value="GAA6196327.1"/>
    <property type="molecule type" value="Genomic_DNA"/>
</dbReference>
<keyword evidence="6" id="KW-0862">Zinc</keyword>
<dbReference type="InterPro" id="IPR036264">
    <property type="entry name" value="Bact_exopeptidase_dim_dom"/>
</dbReference>
<dbReference type="Pfam" id="PF07687">
    <property type="entry name" value="M20_dimer"/>
    <property type="match status" value="1"/>
</dbReference>
<dbReference type="SUPFAM" id="SSF53187">
    <property type="entry name" value="Zn-dependent exopeptidases"/>
    <property type="match status" value="1"/>
</dbReference>
<dbReference type="InterPro" id="IPR010161">
    <property type="entry name" value="Peptidase_M20B"/>
</dbReference>
<dbReference type="Pfam" id="PF01546">
    <property type="entry name" value="Peptidase_M20"/>
    <property type="match status" value="1"/>
</dbReference>
<dbReference type="EC" id="3.4.11.4" evidence="8"/>
<dbReference type="InterPro" id="IPR001261">
    <property type="entry name" value="ArgE/DapE_CS"/>
</dbReference>
<evidence type="ECO:0000259" key="9">
    <source>
        <dbReference type="Pfam" id="PF07687"/>
    </source>
</evidence>
<comment type="similarity">
    <text evidence="2">Belongs to the peptidase M20B family.</text>
</comment>
<evidence type="ECO:0000256" key="4">
    <source>
        <dbReference type="ARBA" id="ARBA00022723"/>
    </source>
</evidence>
<dbReference type="Gene3D" id="3.30.70.360">
    <property type="match status" value="1"/>
</dbReference>
<dbReference type="RefSeq" id="WP_349376365.1">
    <property type="nucleotide sequence ID" value="NZ_BAABWU010000005.1"/>
</dbReference>
<reference evidence="10 11" key="1">
    <citation type="submission" date="2024-04" db="EMBL/GenBank/DDBJ databases">
        <title>Draft genome sequence of Pseudophaeobacter arcticus NBRC 116598.</title>
        <authorList>
            <person name="Miyakawa T."/>
            <person name="Kusuya Y."/>
            <person name="Miura T."/>
        </authorList>
    </citation>
    <scope>NUCLEOTIDE SEQUENCE [LARGE SCALE GENOMIC DNA]</scope>
    <source>
        <strain evidence="10 11">SU-CL00105</strain>
    </source>
</reference>
<keyword evidence="3" id="KW-0645">Protease</keyword>
<gene>
    <name evidence="10" type="primary">pepT</name>
    <name evidence="10" type="ORF">NBRC116598_17710</name>
</gene>
<dbReference type="PROSITE" id="PS00759">
    <property type="entry name" value="ARGE_DAPE_CPG2_2"/>
    <property type="match status" value="1"/>
</dbReference>
<sequence>MTPTFDQDLQDRLTRYAAIDSQSDETSPTAPSTAIQFDMSNLLVEELKGIGAQDVTLTDYGTVLATVPGNTDGPTVGFLAHVDTAPQFNASGVKPRVIKGYNGGDITFPDNPDLVLSPQDHPYLAGKQGHDLVTASGLTLLGADDKAGVSIVMTLAQHLIENPDIPHGPIRIAFTPDEEIGRGVDAKLPADLGVDFAYTLDGSDLGEIIYESFSADRAVVSIKGVSIHPGWAKEKLVNAAHLAAKIVQTLPQATMTPETTDGREGFLHVTDMAGGSSEMEIKLILRDFERDGLAAKGDLLRSVCEAVQASEPRADITCEIYPQYRNMRYWLEEDMTPVDLALEACRANGIEPISVPIRGGTDGSRLTEMGVPTPNIFCGMQCVHGPLEWVSVQDMAASLQVCLTLAQLAAQK</sequence>
<dbReference type="PROSITE" id="PS00758">
    <property type="entry name" value="ARGE_DAPE_CPG2_1"/>
    <property type="match status" value="1"/>
</dbReference>
<dbReference type="Proteomes" id="UP001441944">
    <property type="component" value="Unassembled WGS sequence"/>
</dbReference>
<comment type="cofactor">
    <cofactor evidence="1">
        <name>Zn(2+)</name>
        <dbReference type="ChEBI" id="CHEBI:29105"/>
    </cofactor>
</comment>
<evidence type="ECO:0000313" key="10">
    <source>
        <dbReference type="EMBL" id="GAA6196327.1"/>
    </source>
</evidence>
<feature type="domain" description="Peptidase M20 dimerisation" evidence="9">
    <location>
        <begin position="211"/>
        <end position="271"/>
    </location>
</feature>
<organism evidence="10 11">
    <name type="scientific">Pseudophaeobacter arcticus</name>
    <dbReference type="NCBI Taxonomy" id="385492"/>
    <lineage>
        <taxon>Bacteria</taxon>
        <taxon>Pseudomonadati</taxon>
        <taxon>Pseudomonadota</taxon>
        <taxon>Alphaproteobacteria</taxon>
        <taxon>Rhodobacterales</taxon>
        <taxon>Paracoccaceae</taxon>
        <taxon>Pseudophaeobacter</taxon>
    </lineage>
</organism>
<dbReference type="PIRSF" id="PIRSF037215">
    <property type="entry name" value="Peptidase_M20B"/>
    <property type="match status" value="1"/>
</dbReference>
<keyword evidence="4" id="KW-0479">Metal-binding</keyword>